<keyword evidence="2" id="KW-1133">Transmembrane helix</keyword>
<feature type="transmembrane region" description="Helical" evidence="2">
    <location>
        <begin position="206"/>
        <end position="223"/>
    </location>
</feature>
<evidence type="ECO:0000256" key="1">
    <source>
        <dbReference type="SAM" id="MobiDB-lite"/>
    </source>
</evidence>
<reference evidence="3 4" key="1">
    <citation type="submission" date="2019-01" db="EMBL/GenBank/DDBJ databases">
        <title>Lujinxingia litoralis gen. nov., sp. nov. and Lujinxingia sediminis gen. nov., sp. nov., new members in the order Bradymonadales, isolated from coastal sediment.</title>
        <authorList>
            <person name="Li C.-M."/>
        </authorList>
    </citation>
    <scope>NUCLEOTIDE SEQUENCE [LARGE SCALE GENOMIC DNA]</scope>
    <source>
        <strain evidence="3 4">SEH01</strain>
    </source>
</reference>
<feature type="transmembrane region" description="Helical" evidence="2">
    <location>
        <begin position="129"/>
        <end position="147"/>
    </location>
</feature>
<feature type="region of interest" description="Disordered" evidence="1">
    <location>
        <begin position="41"/>
        <end position="78"/>
    </location>
</feature>
<keyword evidence="2" id="KW-0812">Transmembrane</keyword>
<name>A0ABY0CRU7_9DELT</name>
<dbReference type="RefSeq" id="WP_127780622.1">
    <property type="nucleotide sequence ID" value="NZ_SADD01000008.1"/>
</dbReference>
<keyword evidence="4" id="KW-1185">Reference proteome</keyword>
<evidence type="ECO:0000313" key="3">
    <source>
        <dbReference type="EMBL" id="RVU42878.1"/>
    </source>
</evidence>
<comment type="caution">
    <text evidence="3">The sequence shown here is derived from an EMBL/GenBank/DDBJ whole genome shotgun (WGS) entry which is preliminary data.</text>
</comment>
<sequence length="253" mass="27370">MREARTWRAGGLIKGALWAGALTAATFCAVAALSRPALASEQQGAQAEAEPEPGPRARSLLPPASAHVSPGVTRWPPPAELRRVNQSRLDRQARGMGVLLGWSALNIGVGTAGYLVSDGPRRYFHQMNAAWNVVNAAIAGFGLRAALRDDASRFDGLETLEEGRSFERILAINIGLNVAYMASGAFMWERGLRRDDDRLRGYGPSLLLQGAFLLVFDSTLFALQRRASARYLEGLQLGMEPEGGLHLGYGVHF</sequence>
<accession>A0ABY0CRU7</accession>
<feature type="transmembrane region" description="Helical" evidence="2">
    <location>
        <begin position="168"/>
        <end position="186"/>
    </location>
</feature>
<dbReference type="InterPro" id="IPR054261">
    <property type="entry name" value="DUF6992"/>
</dbReference>
<protein>
    <submittedName>
        <fullName evidence="3">Uncharacterized protein</fullName>
    </submittedName>
</protein>
<dbReference type="EMBL" id="SADD01000008">
    <property type="protein sequence ID" value="RVU42878.1"/>
    <property type="molecule type" value="Genomic_DNA"/>
</dbReference>
<dbReference type="Pfam" id="PF22503">
    <property type="entry name" value="DUF6992"/>
    <property type="match status" value="1"/>
</dbReference>
<feature type="transmembrane region" description="Helical" evidence="2">
    <location>
        <begin position="96"/>
        <end position="117"/>
    </location>
</feature>
<evidence type="ECO:0000256" key="2">
    <source>
        <dbReference type="SAM" id="Phobius"/>
    </source>
</evidence>
<feature type="transmembrane region" description="Helical" evidence="2">
    <location>
        <begin position="12"/>
        <end position="33"/>
    </location>
</feature>
<keyword evidence="2" id="KW-0472">Membrane</keyword>
<dbReference type="Proteomes" id="UP000282926">
    <property type="component" value="Unassembled WGS sequence"/>
</dbReference>
<organism evidence="3 4">
    <name type="scientific">Lujinxingia sediminis</name>
    <dbReference type="NCBI Taxonomy" id="2480984"/>
    <lineage>
        <taxon>Bacteria</taxon>
        <taxon>Deltaproteobacteria</taxon>
        <taxon>Bradymonadales</taxon>
        <taxon>Lujinxingiaceae</taxon>
        <taxon>Lujinxingia</taxon>
    </lineage>
</organism>
<evidence type="ECO:0000313" key="4">
    <source>
        <dbReference type="Proteomes" id="UP000282926"/>
    </source>
</evidence>
<proteinExistence type="predicted"/>
<gene>
    <name evidence="3" type="ORF">EA187_13650</name>
</gene>